<evidence type="ECO:0000313" key="1">
    <source>
        <dbReference type="EMBL" id="MQY50856.1"/>
    </source>
</evidence>
<accession>A0A6L5JUU0</accession>
<dbReference type="EMBL" id="WIXJ01000002">
    <property type="protein sequence ID" value="MQY50856.1"/>
    <property type="molecule type" value="Genomic_DNA"/>
</dbReference>
<reference evidence="1 2" key="1">
    <citation type="submission" date="2019-10" db="EMBL/GenBank/DDBJ databases">
        <title>Whole-genome sequence of the purple nonsulfur photosynthetic bacterium Rhodocyclus tenuis.</title>
        <authorList>
            <person name="Kyndt J.A."/>
            <person name="Meyer T.E."/>
        </authorList>
    </citation>
    <scope>NUCLEOTIDE SEQUENCE [LARGE SCALE GENOMIC DNA]</scope>
    <source>
        <strain evidence="1 2">DSM 110</strain>
    </source>
</reference>
<protein>
    <submittedName>
        <fullName evidence="1">Uncharacterized protein</fullName>
    </submittedName>
</protein>
<organism evidence="1 2">
    <name type="scientific">Rhodocyclus tenuis</name>
    <name type="common">Rhodospirillum tenue</name>
    <dbReference type="NCBI Taxonomy" id="1066"/>
    <lineage>
        <taxon>Bacteria</taxon>
        <taxon>Pseudomonadati</taxon>
        <taxon>Pseudomonadota</taxon>
        <taxon>Betaproteobacteria</taxon>
        <taxon>Rhodocyclales</taxon>
        <taxon>Rhodocyclaceae</taxon>
        <taxon>Rhodocyclus</taxon>
    </lineage>
</organism>
<proteinExistence type="predicted"/>
<dbReference type="AlphaFoldDB" id="A0A6L5JUU0"/>
<sequence>MQTDLCVGIAARHDVLEIAALSPDGSMTQTSFPASRLGLTALKLFLAAYGPSARLAVSGVAAPSLALALENESGSATFIVSSSIAPQAKALARYAEHTA</sequence>
<evidence type="ECO:0000313" key="2">
    <source>
        <dbReference type="Proteomes" id="UP000480275"/>
    </source>
</evidence>
<comment type="caution">
    <text evidence="1">The sequence shown here is derived from an EMBL/GenBank/DDBJ whole genome shotgun (WGS) entry which is preliminary data.</text>
</comment>
<gene>
    <name evidence="1" type="ORF">GHK24_03550</name>
</gene>
<dbReference type="OrthoDB" id="9182700at2"/>
<dbReference type="Proteomes" id="UP000480275">
    <property type="component" value="Unassembled WGS sequence"/>
</dbReference>
<name>A0A6L5JUU0_RHOTE</name>